<keyword evidence="4 7" id="KW-1133">Transmembrane helix</keyword>
<evidence type="ECO:0000256" key="4">
    <source>
        <dbReference type="ARBA" id="ARBA00022989"/>
    </source>
</evidence>
<dbReference type="InterPro" id="IPR000791">
    <property type="entry name" value="Gpr1/Fun34/SatP-like"/>
</dbReference>
<protein>
    <submittedName>
        <fullName evidence="8">Gpr1-like plasma membrane protein</fullName>
    </submittedName>
</protein>
<dbReference type="PANTHER" id="PTHR31123">
    <property type="entry name" value="ACCUMULATION OF DYADS PROTEIN 2-RELATED"/>
    <property type="match status" value="1"/>
</dbReference>
<gene>
    <name evidence="8" type="ORF">B0H67DRAFT_595179</name>
</gene>
<dbReference type="Proteomes" id="UP001172102">
    <property type="component" value="Unassembled WGS sequence"/>
</dbReference>
<feature type="transmembrane region" description="Helical" evidence="7">
    <location>
        <begin position="89"/>
        <end position="110"/>
    </location>
</feature>
<dbReference type="PANTHER" id="PTHR31123:SF4">
    <property type="entry name" value="PROTEIN ALCS"/>
    <property type="match status" value="1"/>
</dbReference>
<feature type="transmembrane region" description="Helical" evidence="7">
    <location>
        <begin position="219"/>
        <end position="241"/>
    </location>
</feature>
<keyword evidence="9" id="KW-1185">Reference proteome</keyword>
<feature type="transmembrane region" description="Helical" evidence="7">
    <location>
        <begin position="193"/>
        <end position="212"/>
    </location>
</feature>
<evidence type="ECO:0000256" key="1">
    <source>
        <dbReference type="ARBA" id="ARBA00004141"/>
    </source>
</evidence>
<dbReference type="AlphaFoldDB" id="A0AA40DJF3"/>
<evidence type="ECO:0000313" key="8">
    <source>
        <dbReference type="EMBL" id="KAK0702138.1"/>
    </source>
</evidence>
<feature type="transmembrane region" description="Helical" evidence="7">
    <location>
        <begin position="152"/>
        <end position="173"/>
    </location>
</feature>
<organism evidence="8 9">
    <name type="scientific">Lasiosphaeris hirsuta</name>
    <dbReference type="NCBI Taxonomy" id="260670"/>
    <lineage>
        <taxon>Eukaryota</taxon>
        <taxon>Fungi</taxon>
        <taxon>Dikarya</taxon>
        <taxon>Ascomycota</taxon>
        <taxon>Pezizomycotina</taxon>
        <taxon>Sordariomycetes</taxon>
        <taxon>Sordariomycetidae</taxon>
        <taxon>Sordariales</taxon>
        <taxon>Lasiosphaeriaceae</taxon>
        <taxon>Lasiosphaeris</taxon>
    </lineage>
</organism>
<dbReference type="Pfam" id="PF01184">
    <property type="entry name" value="Gpr1_Fun34_YaaH"/>
    <property type="match status" value="1"/>
</dbReference>
<dbReference type="InterPro" id="IPR051633">
    <property type="entry name" value="AceTr"/>
</dbReference>
<evidence type="ECO:0000256" key="3">
    <source>
        <dbReference type="ARBA" id="ARBA00022692"/>
    </source>
</evidence>
<keyword evidence="5 7" id="KW-0472">Membrane</keyword>
<evidence type="ECO:0000256" key="6">
    <source>
        <dbReference type="SAM" id="MobiDB-lite"/>
    </source>
</evidence>
<sequence length="307" mass="32918">MPSYNPNYSVRPPVRPAREQAQGFDDPMQQLRSAQTVNMSAELFERLFLSQQQPSASSQRPPQWSDDDLDIKGTAKVDWRNSVGNPTPIALVGIVVSLTPLSCDLMGLLGADSSGVAGVATYYFFGGLLLIIAAMLEWLLGNTFPSVVFSAYGAFFLSFAGTLTPSFSAFASLAPAGSDPSEGLKTQGFNASFAWFLVWMCVLSLIFFICALRTNIVLVIIFFALVGVFGTLSGAYFLLAANFARNASTAATFVKAGGVCAFVASMAGWWNLLSILLETVDFPVQVPLGSLSRWIGPGSSKHEKSMA</sequence>
<dbReference type="GO" id="GO:0005886">
    <property type="term" value="C:plasma membrane"/>
    <property type="evidence" value="ECO:0007669"/>
    <property type="project" value="TreeGrafter"/>
</dbReference>
<keyword evidence="3 7" id="KW-0812">Transmembrane</keyword>
<evidence type="ECO:0000256" key="2">
    <source>
        <dbReference type="ARBA" id="ARBA00005587"/>
    </source>
</evidence>
<feature type="transmembrane region" description="Helical" evidence="7">
    <location>
        <begin position="122"/>
        <end position="140"/>
    </location>
</feature>
<evidence type="ECO:0000256" key="7">
    <source>
        <dbReference type="SAM" id="Phobius"/>
    </source>
</evidence>
<feature type="region of interest" description="Disordered" evidence="6">
    <location>
        <begin position="1"/>
        <end position="28"/>
    </location>
</feature>
<dbReference type="EMBL" id="JAUKUA010000009">
    <property type="protein sequence ID" value="KAK0702138.1"/>
    <property type="molecule type" value="Genomic_DNA"/>
</dbReference>
<comment type="similarity">
    <text evidence="2">Belongs to the acetate uptake transporter (AceTr) (TC 2.A.96) family.</text>
</comment>
<comment type="caution">
    <text evidence="8">The sequence shown here is derived from an EMBL/GenBank/DDBJ whole genome shotgun (WGS) entry which is preliminary data.</text>
</comment>
<feature type="transmembrane region" description="Helical" evidence="7">
    <location>
        <begin position="253"/>
        <end position="273"/>
    </location>
</feature>
<name>A0AA40DJF3_9PEZI</name>
<comment type="subcellular location">
    <subcellularLocation>
        <location evidence="1">Membrane</location>
        <topology evidence="1">Multi-pass membrane protein</topology>
    </subcellularLocation>
</comment>
<proteinExistence type="inferred from homology"/>
<evidence type="ECO:0000313" key="9">
    <source>
        <dbReference type="Proteomes" id="UP001172102"/>
    </source>
</evidence>
<evidence type="ECO:0000256" key="5">
    <source>
        <dbReference type="ARBA" id="ARBA00023136"/>
    </source>
</evidence>
<dbReference type="GO" id="GO:0015123">
    <property type="term" value="F:acetate transmembrane transporter activity"/>
    <property type="evidence" value="ECO:0007669"/>
    <property type="project" value="TreeGrafter"/>
</dbReference>
<accession>A0AA40DJF3</accession>
<reference evidence="8" key="1">
    <citation type="submission" date="2023-06" db="EMBL/GenBank/DDBJ databases">
        <title>Genome-scale phylogeny and comparative genomics of the fungal order Sordariales.</title>
        <authorList>
            <consortium name="Lawrence Berkeley National Laboratory"/>
            <person name="Hensen N."/>
            <person name="Bonometti L."/>
            <person name="Westerberg I."/>
            <person name="Brannstrom I.O."/>
            <person name="Guillou S."/>
            <person name="Cros-Aarteil S."/>
            <person name="Calhoun S."/>
            <person name="Haridas S."/>
            <person name="Kuo A."/>
            <person name="Mondo S."/>
            <person name="Pangilinan J."/>
            <person name="Riley R."/>
            <person name="Labutti K."/>
            <person name="Andreopoulos B."/>
            <person name="Lipzen A."/>
            <person name="Chen C."/>
            <person name="Yanf M."/>
            <person name="Daum C."/>
            <person name="Ng V."/>
            <person name="Clum A."/>
            <person name="Steindorff A."/>
            <person name="Ohm R."/>
            <person name="Martin F."/>
            <person name="Silar P."/>
            <person name="Natvig D."/>
            <person name="Lalanne C."/>
            <person name="Gautier V."/>
            <person name="Ament-Velasquez S.L."/>
            <person name="Kruys A."/>
            <person name="Hutchinson M.I."/>
            <person name="Powell A.J."/>
            <person name="Barry K."/>
            <person name="Miller A.N."/>
            <person name="Grigoriev I.V."/>
            <person name="Debuchy R."/>
            <person name="Gladieux P."/>
            <person name="Thoren M.H."/>
            <person name="Johannesson H."/>
        </authorList>
    </citation>
    <scope>NUCLEOTIDE SEQUENCE</scope>
    <source>
        <strain evidence="8">SMH4607-1</strain>
    </source>
</reference>